<dbReference type="Pfam" id="PF13487">
    <property type="entry name" value="HD_5"/>
    <property type="match status" value="1"/>
</dbReference>
<dbReference type="CDD" id="cd00077">
    <property type="entry name" value="HDc"/>
    <property type="match status" value="1"/>
</dbReference>
<dbReference type="KEGG" id="taqu:KDW03_06060"/>
<evidence type="ECO:0000259" key="5">
    <source>
        <dbReference type="PROSITE" id="PS51832"/>
    </source>
</evidence>
<dbReference type="PROSITE" id="PS51832">
    <property type="entry name" value="HD_GYP"/>
    <property type="match status" value="1"/>
</dbReference>
<dbReference type="CDD" id="cd17536">
    <property type="entry name" value="REC_YesN-like"/>
    <property type="match status" value="1"/>
</dbReference>
<feature type="domain" description="Response regulatory" evidence="3">
    <location>
        <begin position="6"/>
        <end position="122"/>
    </location>
</feature>
<accession>A0AAX3BA03</accession>
<dbReference type="InterPro" id="IPR011006">
    <property type="entry name" value="CheY-like_superfamily"/>
</dbReference>
<feature type="coiled-coil region" evidence="2">
    <location>
        <begin position="128"/>
        <end position="155"/>
    </location>
</feature>
<dbReference type="InterPro" id="IPR006675">
    <property type="entry name" value="HDIG_dom"/>
</dbReference>
<dbReference type="Pfam" id="PF00072">
    <property type="entry name" value="Response_reg"/>
    <property type="match status" value="1"/>
</dbReference>
<reference evidence="6" key="2">
    <citation type="submission" date="2022-06" db="EMBL/GenBank/DDBJ databases">
        <title>Thermospira aquatica gen. nov., sp. nov.</title>
        <authorList>
            <person name="Ben Ali Gam Z."/>
            <person name="Labat M."/>
        </authorList>
    </citation>
    <scope>NUCLEOTIDE SEQUENCE</scope>
    <source>
        <strain evidence="6">F1F22</strain>
    </source>
</reference>
<sequence>MERKLSYLIVDDDRAIVKLISEALTLQPFTFQVFSALNAEDALSILERESIDIMVVDILLPGISGIDLLKKVLQKYENISSIMISGYSDIDKVSQALKLGVYDYIIKPINIEEFLHTLSRLVERIHLLDEKKLYVQTLEARVKEATENLASMFYEVLSSTIYILEARDINTLRHSQDVAWYAEMLGKELGLADDQLDKLRMGGILHDIGKVGLKDEILFKPGKLTPEEYAIVKQHPVIGKKIIYPINQFDRDVLDIVYSHHEWWNGSGYPEGKRGEAIPFLARITAIADAYSAMVAARVYKPAKKPEEALEELKNFSGIQFDPELVPVFCKAIEKNILSKKGE</sequence>
<feature type="domain" description="HD-GYP" evidence="5">
    <location>
        <begin position="149"/>
        <end position="343"/>
    </location>
</feature>
<dbReference type="InterPro" id="IPR037522">
    <property type="entry name" value="HD_GYP_dom"/>
</dbReference>
<feature type="domain" description="HD" evidence="4">
    <location>
        <begin position="171"/>
        <end position="294"/>
    </location>
</feature>
<evidence type="ECO:0000259" key="3">
    <source>
        <dbReference type="PROSITE" id="PS50110"/>
    </source>
</evidence>
<evidence type="ECO:0000259" key="4">
    <source>
        <dbReference type="PROSITE" id="PS51831"/>
    </source>
</evidence>
<organism evidence="6 7">
    <name type="scientific">Thermospira aquatica</name>
    <dbReference type="NCBI Taxonomy" id="2828656"/>
    <lineage>
        <taxon>Bacteria</taxon>
        <taxon>Pseudomonadati</taxon>
        <taxon>Spirochaetota</taxon>
        <taxon>Spirochaetia</taxon>
        <taxon>Brevinematales</taxon>
        <taxon>Thermospiraceae</taxon>
        <taxon>Thermospira</taxon>
    </lineage>
</organism>
<protein>
    <submittedName>
        <fullName evidence="6">Response regulator</fullName>
    </submittedName>
</protein>
<dbReference type="EMBL" id="CP073355">
    <property type="protein sequence ID" value="URA09070.1"/>
    <property type="molecule type" value="Genomic_DNA"/>
</dbReference>
<dbReference type="InterPro" id="IPR006674">
    <property type="entry name" value="HD_domain"/>
</dbReference>
<dbReference type="GO" id="GO:0000160">
    <property type="term" value="P:phosphorelay signal transduction system"/>
    <property type="evidence" value="ECO:0007669"/>
    <property type="project" value="InterPro"/>
</dbReference>
<evidence type="ECO:0000313" key="7">
    <source>
        <dbReference type="Proteomes" id="UP001056539"/>
    </source>
</evidence>
<dbReference type="Gene3D" id="3.40.50.2300">
    <property type="match status" value="1"/>
</dbReference>
<dbReference type="InterPro" id="IPR003607">
    <property type="entry name" value="HD/PDEase_dom"/>
</dbReference>
<dbReference type="Gene3D" id="1.10.3210.10">
    <property type="entry name" value="Hypothetical protein af1432"/>
    <property type="match status" value="1"/>
</dbReference>
<feature type="modified residue" description="4-aspartylphosphate" evidence="1">
    <location>
        <position position="57"/>
    </location>
</feature>
<dbReference type="NCBIfam" id="TIGR00277">
    <property type="entry name" value="HDIG"/>
    <property type="match status" value="1"/>
</dbReference>
<dbReference type="AlphaFoldDB" id="A0AAX3BA03"/>
<dbReference type="SMART" id="SM00448">
    <property type="entry name" value="REC"/>
    <property type="match status" value="1"/>
</dbReference>
<keyword evidence="7" id="KW-1185">Reference proteome</keyword>
<dbReference type="PROSITE" id="PS51831">
    <property type="entry name" value="HD"/>
    <property type="match status" value="1"/>
</dbReference>
<reference evidence="6" key="1">
    <citation type="submission" date="2021-04" db="EMBL/GenBank/DDBJ databases">
        <authorList>
            <person name="Postec A."/>
        </authorList>
    </citation>
    <scope>NUCLEOTIDE SEQUENCE</scope>
    <source>
        <strain evidence="6">F1F22</strain>
    </source>
</reference>
<dbReference type="InterPro" id="IPR052020">
    <property type="entry name" value="Cyclic_di-GMP/3'3'-cGAMP_PDE"/>
</dbReference>
<evidence type="ECO:0000313" key="6">
    <source>
        <dbReference type="EMBL" id="URA09070.1"/>
    </source>
</evidence>
<proteinExistence type="predicted"/>
<dbReference type="SUPFAM" id="SSF109604">
    <property type="entry name" value="HD-domain/PDEase-like"/>
    <property type="match status" value="1"/>
</dbReference>
<dbReference type="Proteomes" id="UP001056539">
    <property type="component" value="Chromosome"/>
</dbReference>
<evidence type="ECO:0000256" key="2">
    <source>
        <dbReference type="SAM" id="Coils"/>
    </source>
</evidence>
<dbReference type="PANTHER" id="PTHR45228:SF4">
    <property type="entry name" value="LIPOPROTEIN"/>
    <property type="match status" value="1"/>
</dbReference>
<dbReference type="PANTHER" id="PTHR45228">
    <property type="entry name" value="CYCLIC DI-GMP PHOSPHODIESTERASE TM_0186-RELATED"/>
    <property type="match status" value="1"/>
</dbReference>
<dbReference type="RefSeq" id="WP_271434196.1">
    <property type="nucleotide sequence ID" value="NZ_CP073355.1"/>
</dbReference>
<gene>
    <name evidence="6" type="ORF">KDW03_06060</name>
</gene>
<dbReference type="InterPro" id="IPR001789">
    <property type="entry name" value="Sig_transdc_resp-reg_receiver"/>
</dbReference>
<keyword evidence="1" id="KW-0597">Phosphoprotein</keyword>
<dbReference type="SMART" id="SM00471">
    <property type="entry name" value="HDc"/>
    <property type="match status" value="1"/>
</dbReference>
<dbReference type="PROSITE" id="PS50110">
    <property type="entry name" value="RESPONSE_REGULATORY"/>
    <property type="match status" value="1"/>
</dbReference>
<name>A0AAX3BA03_9SPIR</name>
<evidence type="ECO:0000256" key="1">
    <source>
        <dbReference type="PROSITE-ProRule" id="PRU00169"/>
    </source>
</evidence>
<keyword evidence="2" id="KW-0175">Coiled coil</keyword>
<dbReference type="SUPFAM" id="SSF52172">
    <property type="entry name" value="CheY-like"/>
    <property type="match status" value="1"/>
</dbReference>